<dbReference type="PANTHER" id="PTHR19863">
    <property type="entry name" value="NEMITIN (NEURONAL ENRICHED MAP INTERACTING PROTEIN) HOMOLOG"/>
    <property type="match status" value="1"/>
</dbReference>
<dbReference type="EMBL" id="FZQP02001948">
    <property type="protein sequence ID" value="VVC94344.1"/>
    <property type="molecule type" value="Genomic_DNA"/>
</dbReference>
<dbReference type="PANTHER" id="PTHR19863:SF5">
    <property type="entry name" value="WD REPEAT-CONTAINING PROTEIN 47"/>
    <property type="match status" value="1"/>
</dbReference>
<feature type="repeat" description="WD" evidence="1">
    <location>
        <begin position="704"/>
        <end position="740"/>
    </location>
</feature>
<proteinExistence type="predicted"/>
<evidence type="ECO:0000313" key="4">
    <source>
        <dbReference type="Proteomes" id="UP000324832"/>
    </source>
</evidence>
<feature type="repeat" description="WD" evidence="1">
    <location>
        <begin position="569"/>
        <end position="609"/>
    </location>
</feature>
<evidence type="ECO:0000256" key="1">
    <source>
        <dbReference type="PROSITE-ProRule" id="PRU00221"/>
    </source>
</evidence>
<evidence type="ECO:0000313" key="3">
    <source>
        <dbReference type="EMBL" id="VVC94344.1"/>
    </source>
</evidence>
<organism evidence="3 4">
    <name type="scientific">Leptidea sinapis</name>
    <dbReference type="NCBI Taxonomy" id="189913"/>
    <lineage>
        <taxon>Eukaryota</taxon>
        <taxon>Metazoa</taxon>
        <taxon>Ecdysozoa</taxon>
        <taxon>Arthropoda</taxon>
        <taxon>Hexapoda</taxon>
        <taxon>Insecta</taxon>
        <taxon>Pterygota</taxon>
        <taxon>Neoptera</taxon>
        <taxon>Endopterygota</taxon>
        <taxon>Lepidoptera</taxon>
        <taxon>Glossata</taxon>
        <taxon>Ditrysia</taxon>
        <taxon>Papilionoidea</taxon>
        <taxon>Pieridae</taxon>
        <taxon>Dismorphiinae</taxon>
        <taxon>Leptidea</taxon>
    </lineage>
</organism>
<dbReference type="PROSITE" id="PS50294">
    <property type="entry name" value="WD_REPEATS_REGION"/>
    <property type="match status" value="3"/>
</dbReference>
<accession>A0A5E4QAR7</accession>
<dbReference type="SUPFAM" id="SSF50978">
    <property type="entry name" value="WD40 repeat-like"/>
    <property type="match status" value="1"/>
</dbReference>
<dbReference type="CDD" id="cd00200">
    <property type="entry name" value="WD40"/>
    <property type="match status" value="1"/>
</dbReference>
<dbReference type="InterPro" id="IPR036322">
    <property type="entry name" value="WD40_repeat_dom_sf"/>
</dbReference>
<dbReference type="InterPro" id="IPR040067">
    <property type="entry name" value="WDR47"/>
</dbReference>
<reference evidence="3 4" key="1">
    <citation type="submission" date="2017-07" db="EMBL/GenBank/DDBJ databases">
        <authorList>
            <person name="Talla V."/>
            <person name="Backstrom N."/>
        </authorList>
    </citation>
    <scope>NUCLEOTIDE SEQUENCE [LARGE SCALE GENOMIC DNA]</scope>
</reference>
<feature type="region of interest" description="Disordered" evidence="2">
    <location>
        <begin position="84"/>
        <end position="141"/>
    </location>
</feature>
<gene>
    <name evidence="3" type="ORF">LSINAPIS_LOCUS6319</name>
</gene>
<evidence type="ECO:0000256" key="2">
    <source>
        <dbReference type="SAM" id="MobiDB-lite"/>
    </source>
</evidence>
<dbReference type="Pfam" id="PF00400">
    <property type="entry name" value="WD40"/>
    <property type="match status" value="6"/>
</dbReference>
<name>A0A5E4QAR7_9NEOP</name>
<dbReference type="InterPro" id="IPR001680">
    <property type="entry name" value="WD40_rpt"/>
</dbReference>
<dbReference type="AlphaFoldDB" id="A0A5E4QAR7"/>
<dbReference type="Proteomes" id="UP000324832">
    <property type="component" value="Unassembled WGS sequence"/>
</dbReference>
<dbReference type="InterPro" id="IPR015943">
    <property type="entry name" value="WD40/YVTN_repeat-like_dom_sf"/>
</dbReference>
<protein>
    <submittedName>
        <fullName evidence="3">Uncharacterized protein</fullName>
    </submittedName>
</protein>
<feature type="region of interest" description="Disordered" evidence="2">
    <location>
        <begin position="171"/>
        <end position="190"/>
    </location>
</feature>
<dbReference type="SMART" id="SM00320">
    <property type="entry name" value="WD40"/>
    <property type="match status" value="7"/>
</dbReference>
<sequence length="740" mass="82359">MTTVKKAIAMRQLDSMFGTLTLEGEGRHSPLVSSTIEHDPRCDVHGRCSTPYRSSLYLHSRESTPGFYRDCVSPTNGLIIRRRGSIGLTPSPMRELDHPSTFPSILRRDRHSPSQTPPRRETPSPTQKYNTKRHSMGSFPNLTRCSNIVNYNRRDSLNTNIRDMKRDYVGSMSPLSRKSSIDTKKSSSDSLDNWHMTWDSERYRAVSPILNEERFSYGSYKYIDVPPFRPWPLSRQVQPNFYFRPPDPMEARNFKTSSSKGSTYSEFSAMSAYSNKSRDYYFLSPSYRSAGAPTPSNSADLYVNRERHRQLRNPKATSPSCPCSRSRSLEDVRTEVVTEWEDDDENGNRIVAPATKFNRSSHKTNAPFQKQNLLTRHSMENLIDDKSPQVLPPKRSSGFQNRNGGHQGTQMTAPSVENLVEDNGSRPTFKPVTVLEDLQAVRCADFHPNGKVYAVGSNTKTLRICTYPKIEDLKTKHHKGSIYTLAWSPAGDLLATGSNDKTVKLMRFNSHTCNLEGQEVELSMHDGTVRDVCFIEDTTNKASLLVSGGAGDCKIYVTDCATGKPFQSLGGHSGHVLSLYNWGGAMFVSGSQDKTVRFWDLRTGGCVNVISPPAGHPGKGSAVASLAVDPSGRLLVCGHDDGSCALHDVRGSRALQRFTPHSSDVRSVRFSPGAYYLLTAGYDGRVVLTDLQGDLTCPLPSVPVARHPDKVISARWHPDDFSFLSTSADRTAVLWTIPPV</sequence>
<keyword evidence="4" id="KW-1185">Reference proteome</keyword>
<dbReference type="Gene3D" id="2.130.10.10">
    <property type="entry name" value="YVTN repeat-like/Quinoprotein amine dehydrogenase"/>
    <property type="match status" value="3"/>
</dbReference>
<feature type="repeat" description="WD" evidence="1">
    <location>
        <begin position="658"/>
        <end position="692"/>
    </location>
</feature>
<keyword evidence="1" id="KW-0853">WD repeat</keyword>
<dbReference type="PROSITE" id="PS50082">
    <property type="entry name" value="WD_REPEATS_2"/>
    <property type="match status" value="4"/>
</dbReference>
<feature type="repeat" description="WD" evidence="1">
    <location>
        <begin position="475"/>
        <end position="505"/>
    </location>
</feature>
<feature type="compositionally biased region" description="Polar residues" evidence="2">
    <location>
        <begin position="397"/>
        <end position="411"/>
    </location>
</feature>
<feature type="region of interest" description="Disordered" evidence="2">
    <location>
        <begin position="385"/>
        <end position="411"/>
    </location>
</feature>